<dbReference type="Gene3D" id="2.60.40.770">
    <property type="match status" value="1"/>
</dbReference>
<gene>
    <name evidence="5" type="ORF">pipiens_013705</name>
</gene>
<evidence type="ECO:0000313" key="6">
    <source>
        <dbReference type="Proteomes" id="UP001562425"/>
    </source>
</evidence>
<accession>A0ABD1CXF2</accession>
<evidence type="ECO:0000256" key="2">
    <source>
        <dbReference type="ARBA" id="ARBA00006370"/>
    </source>
</evidence>
<dbReference type="SUPFAM" id="SSF81296">
    <property type="entry name" value="E set domains"/>
    <property type="match status" value="1"/>
</dbReference>
<reference evidence="5 6" key="1">
    <citation type="submission" date="2024-05" db="EMBL/GenBank/DDBJ databases">
        <title>Culex pipiens pipiens assembly and annotation.</title>
        <authorList>
            <person name="Alout H."/>
            <person name="Durand T."/>
        </authorList>
    </citation>
    <scope>NUCLEOTIDE SEQUENCE [LARGE SCALE GENOMIC DNA]</scope>
    <source>
        <strain evidence="5">HA-2024</strain>
        <tissue evidence="5">Whole body</tissue>
    </source>
</reference>
<keyword evidence="3" id="KW-0964">Secreted</keyword>
<dbReference type="InterPro" id="IPR014756">
    <property type="entry name" value="Ig_E-set"/>
</dbReference>
<evidence type="ECO:0000259" key="4">
    <source>
        <dbReference type="SMART" id="SM00737"/>
    </source>
</evidence>
<dbReference type="EMBL" id="JBEHCU010008803">
    <property type="protein sequence ID" value="KAL1381102.1"/>
    <property type="molecule type" value="Genomic_DNA"/>
</dbReference>
<evidence type="ECO:0000256" key="1">
    <source>
        <dbReference type="ARBA" id="ARBA00004613"/>
    </source>
</evidence>
<dbReference type="FunFam" id="2.60.40.770:FF:000001">
    <property type="entry name" value="NPC intracellular cholesterol transporter 2"/>
    <property type="match status" value="1"/>
</dbReference>
<organism evidence="5 6">
    <name type="scientific">Culex pipiens pipiens</name>
    <name type="common">Northern house mosquito</name>
    <dbReference type="NCBI Taxonomy" id="38569"/>
    <lineage>
        <taxon>Eukaryota</taxon>
        <taxon>Metazoa</taxon>
        <taxon>Ecdysozoa</taxon>
        <taxon>Arthropoda</taxon>
        <taxon>Hexapoda</taxon>
        <taxon>Insecta</taxon>
        <taxon>Pterygota</taxon>
        <taxon>Neoptera</taxon>
        <taxon>Endopterygota</taxon>
        <taxon>Diptera</taxon>
        <taxon>Nematocera</taxon>
        <taxon>Culicoidea</taxon>
        <taxon>Culicidae</taxon>
        <taxon>Culicinae</taxon>
        <taxon>Culicini</taxon>
        <taxon>Culex</taxon>
        <taxon>Culex</taxon>
    </lineage>
</organism>
<protein>
    <recommendedName>
        <fullName evidence="4">MD-2-related lipid-recognition domain-containing protein</fullName>
    </recommendedName>
</protein>
<evidence type="ECO:0000256" key="3">
    <source>
        <dbReference type="ARBA" id="ARBA00022525"/>
    </source>
</evidence>
<comment type="subcellular location">
    <subcellularLocation>
        <location evidence="1">Secreted</location>
    </subcellularLocation>
</comment>
<keyword evidence="6" id="KW-1185">Reference proteome</keyword>
<dbReference type="Pfam" id="PF02221">
    <property type="entry name" value="E1_DerP2_DerF2"/>
    <property type="match status" value="1"/>
</dbReference>
<dbReference type="AlphaFoldDB" id="A0ABD1CXF2"/>
<comment type="similarity">
    <text evidence="2">Belongs to the NPC2 family.</text>
</comment>
<comment type="caution">
    <text evidence="5">The sequence shown here is derived from an EMBL/GenBank/DDBJ whole genome shotgun (WGS) entry which is preliminary data.</text>
</comment>
<feature type="domain" description="MD-2-related lipid-recognition" evidence="4">
    <location>
        <begin position="5"/>
        <end position="115"/>
    </location>
</feature>
<dbReference type="SMART" id="SM00737">
    <property type="entry name" value="ML"/>
    <property type="match status" value="1"/>
</dbReference>
<dbReference type="Proteomes" id="UP001562425">
    <property type="component" value="Unassembled WGS sequence"/>
</dbReference>
<dbReference type="InterPro" id="IPR003172">
    <property type="entry name" value="ML_dom"/>
</dbReference>
<dbReference type="GO" id="GO:0005576">
    <property type="term" value="C:extracellular region"/>
    <property type="evidence" value="ECO:0007669"/>
    <property type="project" value="UniProtKB-SubCell"/>
</dbReference>
<proteinExistence type="inferred from homology"/>
<sequence>MTALVSLQGGYNKQAKCTIHELRINPCPEVAKHKPCVLVKGQNATISFDYTAGFDAQVATAKAWWTMPSLDLPFIGMDNDACKYTGCPIVAGRKQTYSYELPIMKIFPSVRESNV</sequence>
<evidence type="ECO:0000313" key="5">
    <source>
        <dbReference type="EMBL" id="KAL1381102.1"/>
    </source>
</evidence>
<name>A0ABD1CXF2_CULPP</name>